<gene>
    <name evidence="1" type="ORF">UJA718_LOCUS29516</name>
</gene>
<feature type="non-terminal residue" evidence="1">
    <location>
        <position position="1"/>
    </location>
</feature>
<protein>
    <submittedName>
        <fullName evidence="1">Uncharacterized protein</fullName>
    </submittedName>
</protein>
<sequence>FSLTCTNATCVYDEVIVPHLQQMSNLEKLTLYLLIKCQERFIDGNALKKNIVSHMPKLNDFVFNIRSTISLGNQMKIFNLHQQIGHCHIYTYPYTMIHYDNLTNNFSDGLFQCVQTVKLFDERPFEHTFFMRISQAFPFLKYLTVSNWQPQNGKQHQKFNDNNQDFPIIEYPHLIRLHLLHIHYDYAE</sequence>
<dbReference type="Proteomes" id="UP000663873">
    <property type="component" value="Unassembled WGS sequence"/>
</dbReference>
<comment type="caution">
    <text evidence="1">The sequence shown here is derived from an EMBL/GenBank/DDBJ whole genome shotgun (WGS) entry which is preliminary data.</text>
</comment>
<organism evidence="1 2">
    <name type="scientific">Rotaria socialis</name>
    <dbReference type="NCBI Taxonomy" id="392032"/>
    <lineage>
        <taxon>Eukaryota</taxon>
        <taxon>Metazoa</taxon>
        <taxon>Spiralia</taxon>
        <taxon>Gnathifera</taxon>
        <taxon>Rotifera</taxon>
        <taxon>Eurotatoria</taxon>
        <taxon>Bdelloidea</taxon>
        <taxon>Philodinida</taxon>
        <taxon>Philodinidae</taxon>
        <taxon>Rotaria</taxon>
    </lineage>
</organism>
<reference evidence="1" key="1">
    <citation type="submission" date="2021-02" db="EMBL/GenBank/DDBJ databases">
        <authorList>
            <person name="Nowell W R."/>
        </authorList>
    </citation>
    <scope>NUCLEOTIDE SEQUENCE</scope>
</reference>
<evidence type="ECO:0000313" key="2">
    <source>
        <dbReference type="Proteomes" id="UP000663873"/>
    </source>
</evidence>
<accession>A0A820Z7M5</accession>
<name>A0A820Z7M5_9BILA</name>
<dbReference type="AlphaFoldDB" id="A0A820Z7M5"/>
<proteinExistence type="predicted"/>
<dbReference type="EMBL" id="CAJOBP010009495">
    <property type="protein sequence ID" value="CAF4553544.1"/>
    <property type="molecule type" value="Genomic_DNA"/>
</dbReference>
<keyword evidence="2" id="KW-1185">Reference proteome</keyword>
<evidence type="ECO:0000313" key="1">
    <source>
        <dbReference type="EMBL" id="CAF4553544.1"/>
    </source>
</evidence>